<dbReference type="Proteomes" id="UP000041254">
    <property type="component" value="Unassembled WGS sequence"/>
</dbReference>
<sequence length="820" mass="89665">MARALGSWVGSLLVLPLLRCWRCEGYTGYETRIVPRYPPGCRGITHPSCGSGPNFNDFGNDVVSLSCGDVEPLSCVPSWTTALCEKDTDGDLKTNGDELGDPCCVFQSNGGRNPAYIRDATDDISHPSERDDTTPKPSCTFDDPAVPGGGLVTSVDSGLVQARVNLGAYPSWDNTCVCFGRFEVYFELDSGESDRFTFSIGRDKSFFVLPLQGESMPVENATRIFVRPAFQNRKGISAQAPVTDFALAKDDPTIDTLPPSVGEGFTVTDAPAVEESTNWPLWVYLIVLVSVLVLGVLLHLLPPTNRLRAILTRPLFAPPKSGYEYLETFGSMSLTSVFVVGGISACIVYMVVHQYNELRDALTARRSIGFAIQHGTALALTTALLLTPRKMTLNPVAFGLGFERSLKYHIFFSLIAAYFTVVHFIIILIEELDQNFLWGIIAGAILWVAVLTGFMRVPAYAVFRQFHSLMPLAGIFIALHLDVGGDTWREDARNLSYLVLAATALVVLDYLYEAIMSVTYQRSQLDPSCPPRVVDGSVYLQIEKRGFVHRPGQWCSLFMPSISNISHPFSIVPVLDETTAAAHRKGEGEGFPPPTVDGRFALLVKVMDPKKRLGLYKAFTPALAEKVALLQDKQERAREGAGGLGGGEAKGVEMPFVAIGGPYGHSFEQKMKHYDAILFVAGGSGVTAVASVVATLNAQKVGCAYWSFRDAGMFDVMANHFRHIPTDKCGFFLTNKEATDSDLIALNGEGDARVQRGRGNLTDFLTQAAEKLQTSPHPPKHIGVFVCGPEAMAQEAWRFTQADGWCNGRMHLMLEVFRFG</sequence>
<keyword evidence="7" id="KW-1185">Reference proteome</keyword>
<dbReference type="SUPFAM" id="SSF52343">
    <property type="entry name" value="Ferredoxin reductase-like, C-terminal NADP-linked domain"/>
    <property type="match status" value="1"/>
</dbReference>
<dbReference type="EMBL" id="CDMY01000973">
    <property type="protein sequence ID" value="CEM38197.1"/>
    <property type="molecule type" value="Genomic_DNA"/>
</dbReference>
<evidence type="ECO:0000256" key="2">
    <source>
        <dbReference type="SAM" id="MobiDB-lite"/>
    </source>
</evidence>
<evidence type="ECO:0000256" key="1">
    <source>
        <dbReference type="ARBA" id="ARBA00023002"/>
    </source>
</evidence>
<dbReference type="InParanoid" id="A0A0G4H3T9"/>
<keyword evidence="3" id="KW-1133">Transmembrane helix</keyword>
<feature type="transmembrane region" description="Helical" evidence="3">
    <location>
        <begin position="495"/>
        <end position="512"/>
    </location>
</feature>
<evidence type="ECO:0000313" key="6">
    <source>
        <dbReference type="EMBL" id="CEM38197.1"/>
    </source>
</evidence>
<dbReference type="OrthoDB" id="129121at2759"/>
<dbReference type="Pfam" id="PF24784">
    <property type="entry name" value="Temptin_C"/>
    <property type="match status" value="1"/>
</dbReference>
<dbReference type="InterPro" id="IPR017927">
    <property type="entry name" value="FAD-bd_FR_type"/>
</dbReference>
<evidence type="ECO:0000313" key="7">
    <source>
        <dbReference type="Proteomes" id="UP000041254"/>
    </source>
</evidence>
<keyword evidence="4" id="KW-0732">Signal</keyword>
<feature type="transmembrane region" description="Helical" evidence="3">
    <location>
        <begin position="676"/>
        <end position="696"/>
    </location>
</feature>
<dbReference type="InterPro" id="IPR039261">
    <property type="entry name" value="FNR_nucleotide-bd"/>
</dbReference>
<dbReference type="InterPro" id="IPR013121">
    <property type="entry name" value="Fe_red_NAD-bd_6"/>
</dbReference>
<evidence type="ECO:0000256" key="4">
    <source>
        <dbReference type="SAM" id="SignalP"/>
    </source>
</evidence>
<dbReference type="CDD" id="cd06186">
    <property type="entry name" value="NOX_Duox_like_FAD_NADP"/>
    <property type="match status" value="1"/>
</dbReference>
<dbReference type="GO" id="GO:0016175">
    <property type="term" value="F:superoxide-generating NAD(P)H oxidase activity"/>
    <property type="evidence" value="ECO:0007669"/>
    <property type="project" value="TreeGrafter"/>
</dbReference>
<reference evidence="6 7" key="1">
    <citation type="submission" date="2014-11" db="EMBL/GenBank/DDBJ databases">
        <authorList>
            <person name="Zhu J."/>
            <person name="Qi W."/>
            <person name="Song R."/>
        </authorList>
    </citation>
    <scope>NUCLEOTIDE SEQUENCE [LARGE SCALE GENOMIC DNA]</scope>
</reference>
<keyword evidence="3" id="KW-0812">Transmembrane</keyword>
<gene>
    <name evidence="6" type="ORF">Vbra_19548</name>
</gene>
<dbReference type="Gene3D" id="3.40.50.80">
    <property type="entry name" value="Nucleotide-binding domain of ferredoxin-NADP reductase (FNR) module"/>
    <property type="match status" value="1"/>
</dbReference>
<feature type="transmembrane region" description="Helical" evidence="3">
    <location>
        <begin position="367"/>
        <end position="387"/>
    </location>
</feature>
<dbReference type="PANTHER" id="PTHR11972:SF69">
    <property type="entry name" value="FERRIC REDUCTION OXIDASE 6-RELATED"/>
    <property type="match status" value="1"/>
</dbReference>
<name>A0A0G4H3T9_VITBC</name>
<dbReference type="InterPro" id="IPR050369">
    <property type="entry name" value="RBOH/FRE"/>
</dbReference>
<dbReference type="GO" id="GO:0005886">
    <property type="term" value="C:plasma membrane"/>
    <property type="evidence" value="ECO:0007669"/>
    <property type="project" value="TreeGrafter"/>
</dbReference>
<feature type="compositionally biased region" description="Basic and acidic residues" evidence="2">
    <location>
        <begin position="119"/>
        <end position="134"/>
    </location>
</feature>
<organism evidence="6 7">
    <name type="scientific">Vitrella brassicaformis (strain CCMP3155)</name>
    <dbReference type="NCBI Taxonomy" id="1169540"/>
    <lineage>
        <taxon>Eukaryota</taxon>
        <taxon>Sar</taxon>
        <taxon>Alveolata</taxon>
        <taxon>Colpodellida</taxon>
        <taxon>Vitrellaceae</taxon>
        <taxon>Vitrella</taxon>
    </lineage>
</organism>
<dbReference type="PROSITE" id="PS51384">
    <property type="entry name" value="FAD_FR"/>
    <property type="match status" value="1"/>
</dbReference>
<dbReference type="InterPro" id="IPR057626">
    <property type="entry name" value="S-S_Temptin"/>
</dbReference>
<feature type="transmembrane region" description="Helical" evidence="3">
    <location>
        <begin position="408"/>
        <end position="429"/>
    </location>
</feature>
<dbReference type="VEuPathDB" id="CryptoDB:Vbra_19548"/>
<feature type="region of interest" description="Disordered" evidence="2">
    <location>
        <begin position="117"/>
        <end position="138"/>
    </location>
</feature>
<evidence type="ECO:0000259" key="5">
    <source>
        <dbReference type="PROSITE" id="PS51384"/>
    </source>
</evidence>
<dbReference type="PANTHER" id="PTHR11972">
    <property type="entry name" value="NADPH OXIDASE"/>
    <property type="match status" value="1"/>
</dbReference>
<feature type="transmembrane region" description="Helical" evidence="3">
    <location>
        <begin position="435"/>
        <end position="454"/>
    </location>
</feature>
<feature type="chain" id="PRO_5005190942" description="FAD-binding FR-type domain-containing protein" evidence="4">
    <location>
        <begin position="26"/>
        <end position="820"/>
    </location>
</feature>
<proteinExistence type="predicted"/>
<dbReference type="AlphaFoldDB" id="A0A0G4H3T9"/>
<dbReference type="Pfam" id="PF08030">
    <property type="entry name" value="NAD_binding_6"/>
    <property type="match status" value="1"/>
</dbReference>
<accession>A0A0G4H3T9</accession>
<keyword evidence="3" id="KW-0472">Membrane</keyword>
<feature type="signal peptide" evidence="4">
    <location>
        <begin position="1"/>
        <end position="25"/>
    </location>
</feature>
<dbReference type="STRING" id="1169540.A0A0G4H3T9"/>
<keyword evidence="1" id="KW-0560">Oxidoreductase</keyword>
<feature type="domain" description="FAD-binding FR-type" evidence="5">
    <location>
        <begin position="492"/>
        <end position="669"/>
    </location>
</feature>
<protein>
    <recommendedName>
        <fullName evidence="5">FAD-binding FR-type domain-containing protein</fullName>
    </recommendedName>
</protein>
<evidence type="ECO:0000256" key="3">
    <source>
        <dbReference type="SAM" id="Phobius"/>
    </source>
</evidence>
<feature type="transmembrane region" description="Helical" evidence="3">
    <location>
        <begin position="466"/>
        <end position="483"/>
    </location>
</feature>
<feature type="transmembrane region" description="Helical" evidence="3">
    <location>
        <begin position="281"/>
        <end position="301"/>
    </location>
</feature>
<feature type="transmembrane region" description="Helical" evidence="3">
    <location>
        <begin position="329"/>
        <end position="352"/>
    </location>
</feature>